<dbReference type="InterPro" id="IPR016140">
    <property type="entry name" value="Bifunc_inhib/LTP/seed_store"/>
</dbReference>
<feature type="signal peptide" evidence="1">
    <location>
        <begin position="1"/>
        <end position="25"/>
    </location>
</feature>
<feature type="domain" description="Bifunctional inhibitor/plant lipid transfer protein/seed storage helical" evidence="2">
    <location>
        <begin position="19"/>
        <end position="112"/>
    </location>
</feature>
<dbReference type="AlphaFoldDB" id="A0A834ZZ67"/>
<reference evidence="3" key="1">
    <citation type="submission" date="2020-07" db="EMBL/GenBank/DDBJ databases">
        <title>Genome sequence and genetic diversity analysis of an under-domesticated orphan crop, white fonio (Digitaria exilis).</title>
        <authorList>
            <person name="Bennetzen J.L."/>
            <person name="Chen S."/>
            <person name="Ma X."/>
            <person name="Wang X."/>
            <person name="Yssel A.E.J."/>
            <person name="Chaluvadi S.R."/>
            <person name="Johnson M."/>
            <person name="Gangashetty P."/>
            <person name="Hamidou F."/>
            <person name="Sanogo M.D."/>
            <person name="Zwaenepoel A."/>
            <person name="Wallace J."/>
            <person name="Van De Peer Y."/>
            <person name="Van Deynze A."/>
        </authorList>
    </citation>
    <scope>NUCLEOTIDE SEQUENCE</scope>
    <source>
        <tissue evidence="3">Leaves</tissue>
    </source>
</reference>
<evidence type="ECO:0000313" key="4">
    <source>
        <dbReference type="Proteomes" id="UP000636709"/>
    </source>
</evidence>
<keyword evidence="1" id="KW-0732">Signal</keyword>
<dbReference type="Proteomes" id="UP000636709">
    <property type="component" value="Unassembled WGS sequence"/>
</dbReference>
<feature type="chain" id="PRO_5032991918" description="Bifunctional inhibitor/plant lipid transfer protein/seed storage helical domain-containing protein" evidence="1">
    <location>
        <begin position="26"/>
        <end position="118"/>
    </location>
</feature>
<sequence length="118" mass="12541">MTQLSSASIVAATLLVLAAASVVSGQPSPHDNQQVPACMGDIDALWRTCKQYVQKEGPKQKPSSDCCKTVQDADDEAPCVCDYLGTPDAREKLSMEKVFYVTNLCGVTIPAGCGDGDW</sequence>
<name>A0A834ZZ67_9POAL</name>
<dbReference type="OrthoDB" id="653734at2759"/>
<proteinExistence type="predicted"/>
<dbReference type="Gramene" id="Dexi9B01G0025370.1">
    <property type="protein sequence ID" value="Dexi9B01G0025370.1:cds"/>
    <property type="gene ID" value="Dexi9B01G0025370"/>
</dbReference>
<dbReference type="EMBL" id="JACEFO010002921">
    <property type="protein sequence ID" value="KAF8646144.1"/>
    <property type="molecule type" value="Genomic_DNA"/>
</dbReference>
<dbReference type="PANTHER" id="PTHR33286">
    <property type="entry name" value="BIFUNCTIONAL INHIBITOR/LIPID-TRANSFER PROTEIN/SEED STORAGE 2S ALBUMIN SUPERFAMILY PROTEIN"/>
    <property type="match status" value="1"/>
</dbReference>
<dbReference type="InterPro" id="IPR036312">
    <property type="entry name" value="Bifun_inhib/LTP/seed_sf"/>
</dbReference>
<evidence type="ECO:0000256" key="1">
    <source>
        <dbReference type="SAM" id="SignalP"/>
    </source>
</evidence>
<dbReference type="SUPFAM" id="SSF47699">
    <property type="entry name" value="Bifunctional inhibitor/lipid-transfer protein/seed storage 2S albumin"/>
    <property type="match status" value="1"/>
</dbReference>
<dbReference type="Gene3D" id="1.10.110.10">
    <property type="entry name" value="Plant lipid-transfer and hydrophobic proteins"/>
    <property type="match status" value="1"/>
</dbReference>
<dbReference type="PANTHER" id="PTHR33286:SF50">
    <property type="entry name" value="BIFUNCTIONAL INHIBITOR_PLANT LIPID TRANSFER PROTEIN_SEED STORAGE HELICAL DOMAIN-CONTAINING PROTEIN"/>
    <property type="match status" value="1"/>
</dbReference>
<keyword evidence="4" id="KW-1185">Reference proteome</keyword>
<organism evidence="3 4">
    <name type="scientific">Digitaria exilis</name>
    <dbReference type="NCBI Taxonomy" id="1010633"/>
    <lineage>
        <taxon>Eukaryota</taxon>
        <taxon>Viridiplantae</taxon>
        <taxon>Streptophyta</taxon>
        <taxon>Embryophyta</taxon>
        <taxon>Tracheophyta</taxon>
        <taxon>Spermatophyta</taxon>
        <taxon>Magnoliopsida</taxon>
        <taxon>Liliopsida</taxon>
        <taxon>Poales</taxon>
        <taxon>Poaceae</taxon>
        <taxon>PACMAD clade</taxon>
        <taxon>Panicoideae</taxon>
        <taxon>Panicodae</taxon>
        <taxon>Paniceae</taxon>
        <taxon>Anthephorinae</taxon>
        <taxon>Digitaria</taxon>
    </lineage>
</organism>
<dbReference type="Pfam" id="PF14368">
    <property type="entry name" value="LTP_2"/>
    <property type="match status" value="1"/>
</dbReference>
<protein>
    <recommendedName>
        <fullName evidence="2">Bifunctional inhibitor/plant lipid transfer protein/seed storage helical domain-containing protein</fullName>
    </recommendedName>
</protein>
<accession>A0A834ZZ67</accession>
<evidence type="ECO:0000259" key="2">
    <source>
        <dbReference type="Pfam" id="PF14368"/>
    </source>
</evidence>
<comment type="caution">
    <text evidence="3">The sequence shown here is derived from an EMBL/GenBank/DDBJ whole genome shotgun (WGS) entry which is preliminary data.</text>
</comment>
<gene>
    <name evidence="3" type="ORF">HU200_065991</name>
</gene>
<evidence type="ECO:0000313" key="3">
    <source>
        <dbReference type="EMBL" id="KAF8646144.1"/>
    </source>
</evidence>